<dbReference type="RefSeq" id="WP_007575337.1">
    <property type="nucleotide sequence ID" value="NZ_AGUD01000203.1"/>
</dbReference>
<dbReference type="Gene3D" id="1.10.10.2840">
    <property type="entry name" value="PucR C-terminal helix-turn-helix domain"/>
    <property type="match status" value="1"/>
</dbReference>
<protein>
    <submittedName>
        <fullName evidence="2">GAF domain protein</fullName>
    </submittedName>
</protein>
<accession>H0E6G5</accession>
<feature type="domain" description="PucR C-terminal helix-turn-helix" evidence="1">
    <location>
        <begin position="146"/>
        <end position="200"/>
    </location>
</feature>
<sequence length="210" mass="22475">MAIVLEPLTAGWQRADAVAARIRAHLPGALTDPVANGLRGLLPVVDERALEQLDAELDRIAREERLVGGRSGPRPGVVAAAAGLQEAVAAARIVRALAPEGGLRAWESLGAYRYLVSTTGDVDPDLRHGAAVALLVDYDRQRGSTLVGTLERYLADRSVVPTARALSIHPNTLRQRLERVEALTGLDLAREDLLSLELAIMRHRLLAAAG</sequence>
<dbReference type="PANTHER" id="PTHR33744">
    <property type="entry name" value="CARBOHYDRATE DIACID REGULATOR"/>
    <property type="match status" value="1"/>
</dbReference>
<evidence type="ECO:0000313" key="3">
    <source>
        <dbReference type="Proteomes" id="UP000005143"/>
    </source>
</evidence>
<organism evidence="2 3">
    <name type="scientific">Patulibacter medicamentivorans</name>
    <dbReference type="NCBI Taxonomy" id="1097667"/>
    <lineage>
        <taxon>Bacteria</taxon>
        <taxon>Bacillati</taxon>
        <taxon>Actinomycetota</taxon>
        <taxon>Thermoleophilia</taxon>
        <taxon>Solirubrobacterales</taxon>
        <taxon>Patulibacteraceae</taxon>
        <taxon>Patulibacter</taxon>
    </lineage>
</organism>
<gene>
    <name evidence="2" type="ORF">PAI11_24150</name>
</gene>
<dbReference type="PANTHER" id="PTHR33744:SF17">
    <property type="entry name" value="CONSERVED PROTEIN"/>
    <property type="match status" value="1"/>
</dbReference>
<comment type="caution">
    <text evidence="2">The sequence shown here is derived from an EMBL/GenBank/DDBJ whole genome shotgun (WGS) entry which is preliminary data.</text>
</comment>
<reference evidence="2 3" key="1">
    <citation type="journal article" date="2013" name="Biodegradation">
        <title>Quantitative proteomic analysis of ibuprofen-degrading Patulibacter sp. strain I11.</title>
        <authorList>
            <person name="Almeida B."/>
            <person name="Kjeldal H."/>
            <person name="Lolas I."/>
            <person name="Knudsen A.D."/>
            <person name="Carvalho G."/>
            <person name="Nielsen K.L."/>
            <person name="Barreto Crespo M.T."/>
            <person name="Stensballe A."/>
            <person name="Nielsen J.L."/>
        </authorList>
    </citation>
    <scope>NUCLEOTIDE SEQUENCE [LARGE SCALE GENOMIC DNA]</scope>
    <source>
        <strain evidence="2 3">I11</strain>
    </source>
</reference>
<dbReference type="Proteomes" id="UP000005143">
    <property type="component" value="Unassembled WGS sequence"/>
</dbReference>
<name>H0E6G5_9ACTN</name>
<dbReference type="Pfam" id="PF13556">
    <property type="entry name" value="HTH_30"/>
    <property type="match status" value="1"/>
</dbReference>
<dbReference type="InterPro" id="IPR042070">
    <property type="entry name" value="PucR_C-HTH_sf"/>
</dbReference>
<evidence type="ECO:0000313" key="2">
    <source>
        <dbReference type="EMBL" id="EHN10754.1"/>
    </source>
</evidence>
<evidence type="ECO:0000259" key="1">
    <source>
        <dbReference type="Pfam" id="PF13556"/>
    </source>
</evidence>
<proteinExistence type="predicted"/>
<dbReference type="InterPro" id="IPR025736">
    <property type="entry name" value="PucR_C-HTH_dom"/>
</dbReference>
<dbReference type="AlphaFoldDB" id="H0E6G5"/>
<dbReference type="InterPro" id="IPR051448">
    <property type="entry name" value="CdaR-like_regulators"/>
</dbReference>
<dbReference type="EMBL" id="AGUD01000203">
    <property type="protein sequence ID" value="EHN10754.1"/>
    <property type="molecule type" value="Genomic_DNA"/>
</dbReference>
<keyword evidence="3" id="KW-1185">Reference proteome</keyword>